<evidence type="ECO:0000256" key="1">
    <source>
        <dbReference type="SAM" id="MobiDB-lite"/>
    </source>
</evidence>
<evidence type="ECO:0000313" key="3">
    <source>
        <dbReference type="RefSeq" id="XP_072807707.1"/>
    </source>
</evidence>
<proteinExistence type="predicted"/>
<evidence type="ECO:0000313" key="2">
    <source>
        <dbReference type="Proteomes" id="UP001652581"/>
    </source>
</evidence>
<dbReference type="GeneID" id="140690082"/>
<name>A0ABM5CGC6_VICPA</name>
<protein>
    <submittedName>
        <fullName evidence="3">Uncharacterized protein isoform X2</fullName>
    </submittedName>
</protein>
<feature type="compositionally biased region" description="Low complexity" evidence="1">
    <location>
        <begin position="23"/>
        <end position="41"/>
    </location>
</feature>
<sequence length="184" mass="18878">MGATSGSRALPRFSTSQPARLDPGAVVAPGAASSRSRPSCCPHASWPCTPGSWTSGCSWTTSPPRRGGSGPGGSFQPITAILLPSCKLALHARQLDVRLQLDYVSASQCGTPAPHLGSWHECPGSPDPAVSGSAMTVTGSRPGPEVSEPCLARTTPASAPLDRLLPDQTGTLVISVTREARDTP</sequence>
<gene>
    <name evidence="3" type="primary">LOC140690082</name>
</gene>
<feature type="region of interest" description="Disordered" evidence="1">
    <location>
        <begin position="1"/>
        <end position="41"/>
    </location>
</feature>
<reference evidence="3" key="1">
    <citation type="submission" date="2025-08" db="UniProtKB">
        <authorList>
            <consortium name="RefSeq"/>
        </authorList>
    </citation>
    <scope>IDENTIFICATION</scope>
</reference>
<feature type="region of interest" description="Disordered" evidence="1">
    <location>
        <begin position="127"/>
        <end position="170"/>
    </location>
</feature>
<feature type="compositionally biased region" description="Polar residues" evidence="1">
    <location>
        <begin position="1"/>
        <end position="18"/>
    </location>
</feature>
<keyword evidence="2" id="KW-1185">Reference proteome</keyword>
<dbReference type="RefSeq" id="XP_072807707.1">
    <property type="nucleotide sequence ID" value="XM_072951606.1"/>
</dbReference>
<accession>A0ABM5CGC6</accession>
<dbReference type="Proteomes" id="UP001652581">
    <property type="component" value="Chromosome 28"/>
</dbReference>
<organism evidence="2 3">
    <name type="scientific">Vicugna pacos</name>
    <name type="common">Alpaca</name>
    <name type="synonym">Lama pacos</name>
    <dbReference type="NCBI Taxonomy" id="30538"/>
    <lineage>
        <taxon>Eukaryota</taxon>
        <taxon>Metazoa</taxon>
        <taxon>Chordata</taxon>
        <taxon>Craniata</taxon>
        <taxon>Vertebrata</taxon>
        <taxon>Euteleostomi</taxon>
        <taxon>Mammalia</taxon>
        <taxon>Eutheria</taxon>
        <taxon>Laurasiatheria</taxon>
        <taxon>Artiodactyla</taxon>
        <taxon>Tylopoda</taxon>
        <taxon>Camelidae</taxon>
        <taxon>Vicugna</taxon>
    </lineage>
</organism>